<evidence type="ECO:0000313" key="2">
    <source>
        <dbReference type="EMBL" id="OEG12534.1"/>
    </source>
</evidence>
<proteinExistence type="predicted"/>
<gene>
    <name evidence="2" type="ORF">BCR25_08145</name>
</gene>
<protein>
    <submittedName>
        <fullName evidence="2">Uncharacterized protein</fullName>
    </submittedName>
</protein>
<evidence type="ECO:0000313" key="3">
    <source>
        <dbReference type="Proteomes" id="UP000095094"/>
    </source>
</evidence>
<organism evidence="2 3">
    <name type="scientific">Enterococcus termitis</name>
    <dbReference type="NCBI Taxonomy" id="332950"/>
    <lineage>
        <taxon>Bacteria</taxon>
        <taxon>Bacillati</taxon>
        <taxon>Bacillota</taxon>
        <taxon>Bacilli</taxon>
        <taxon>Lactobacillales</taxon>
        <taxon>Enterococcaceae</taxon>
        <taxon>Enterococcus</taxon>
    </lineage>
</organism>
<name>A0A1E5GIJ0_9ENTE</name>
<feature type="compositionally biased region" description="Basic and acidic residues" evidence="1">
    <location>
        <begin position="8"/>
        <end position="18"/>
    </location>
</feature>
<dbReference type="EMBL" id="MIJY01000034">
    <property type="protein sequence ID" value="OEG12534.1"/>
    <property type="molecule type" value="Genomic_DNA"/>
</dbReference>
<accession>A0A1E5GIJ0</accession>
<comment type="caution">
    <text evidence="2">The sequence shown here is derived from an EMBL/GenBank/DDBJ whole genome shotgun (WGS) entry which is preliminary data.</text>
</comment>
<sequence>MKVINTRGDFKSQEKGEDLELQQRQLDEKRERTQAKIAAMRDKKEMSKKIICPNCQSTDVSFMGNDRKSFSVGKAAAGTILTGGVGALAGFTGKKGKNQWFCKNCNQVFETKK</sequence>
<evidence type="ECO:0000256" key="1">
    <source>
        <dbReference type="SAM" id="MobiDB-lite"/>
    </source>
</evidence>
<keyword evidence="3" id="KW-1185">Reference proteome</keyword>
<feature type="region of interest" description="Disordered" evidence="1">
    <location>
        <begin position="1"/>
        <end position="32"/>
    </location>
</feature>
<dbReference type="Proteomes" id="UP000095094">
    <property type="component" value="Unassembled WGS sequence"/>
</dbReference>
<dbReference type="AlphaFoldDB" id="A0A1E5GIJ0"/>
<reference evidence="3" key="1">
    <citation type="submission" date="2016-09" db="EMBL/GenBank/DDBJ databases">
        <authorList>
            <person name="Gulvik C.A."/>
        </authorList>
    </citation>
    <scope>NUCLEOTIDE SEQUENCE [LARGE SCALE GENOMIC DNA]</scope>
    <source>
        <strain evidence="3">LMG 8895</strain>
    </source>
</reference>